<sequence length="130" mass="15181">MKFKASYIVLLFIFFMSFSASAQVDRSIGREQYKPAKVKKDKKKMDFVERSVDYLTQTLKLDAFQAAAIRDILEQERDHITELNTITGITADQRRDMAVDISNRIYKQVLPLLSKDQAEIYTKMEESKKF</sequence>
<keyword evidence="3" id="KW-1185">Reference proteome</keyword>
<evidence type="ECO:0000256" key="1">
    <source>
        <dbReference type="SAM" id="SignalP"/>
    </source>
</evidence>
<proteinExistence type="predicted"/>
<gene>
    <name evidence="2" type="ORF">AAEO56_06815</name>
</gene>
<reference evidence="2 3" key="1">
    <citation type="submission" date="2024-04" db="EMBL/GenBank/DDBJ databases">
        <title>Flavobacterium sp. DGU11 16S ribosomal RNA gene Genome sequencing and assembly.</title>
        <authorList>
            <person name="Park S."/>
        </authorList>
    </citation>
    <scope>NUCLEOTIDE SEQUENCE [LARGE SCALE GENOMIC DNA]</scope>
    <source>
        <strain evidence="2 3">DGU11</strain>
    </source>
</reference>
<name>A0ABU9HVP8_9FLAO</name>
<dbReference type="Proteomes" id="UP001464555">
    <property type="component" value="Unassembled WGS sequence"/>
</dbReference>
<evidence type="ECO:0000313" key="3">
    <source>
        <dbReference type="Proteomes" id="UP001464555"/>
    </source>
</evidence>
<dbReference type="EMBL" id="JBBYHR010000003">
    <property type="protein sequence ID" value="MEL1243970.1"/>
    <property type="molecule type" value="Genomic_DNA"/>
</dbReference>
<comment type="caution">
    <text evidence="2">The sequence shown here is derived from an EMBL/GenBank/DDBJ whole genome shotgun (WGS) entry which is preliminary data.</text>
</comment>
<evidence type="ECO:0000313" key="2">
    <source>
        <dbReference type="EMBL" id="MEL1243970.1"/>
    </source>
</evidence>
<organism evidence="2 3">
    <name type="scientific">Flavobacterium arundinis</name>
    <dbReference type="NCBI Taxonomy" id="3139143"/>
    <lineage>
        <taxon>Bacteria</taxon>
        <taxon>Pseudomonadati</taxon>
        <taxon>Bacteroidota</taxon>
        <taxon>Flavobacteriia</taxon>
        <taxon>Flavobacteriales</taxon>
        <taxon>Flavobacteriaceae</taxon>
        <taxon>Flavobacterium</taxon>
    </lineage>
</organism>
<dbReference type="RefSeq" id="WP_341696282.1">
    <property type="nucleotide sequence ID" value="NZ_JBBYHR010000003.1"/>
</dbReference>
<keyword evidence="1" id="KW-0732">Signal</keyword>
<accession>A0ABU9HVP8</accession>
<protein>
    <recommendedName>
        <fullName evidence="4">LTXXQ motif family protein</fullName>
    </recommendedName>
</protein>
<feature type="signal peptide" evidence="1">
    <location>
        <begin position="1"/>
        <end position="22"/>
    </location>
</feature>
<feature type="chain" id="PRO_5046867534" description="LTXXQ motif family protein" evidence="1">
    <location>
        <begin position="23"/>
        <end position="130"/>
    </location>
</feature>
<evidence type="ECO:0008006" key="4">
    <source>
        <dbReference type="Google" id="ProtNLM"/>
    </source>
</evidence>